<dbReference type="GO" id="GO:0034011">
    <property type="term" value="F:L-cysteate sulfo-lyase activity"/>
    <property type="evidence" value="ECO:0007669"/>
    <property type="project" value="UniProtKB-EC"/>
</dbReference>
<dbReference type="NCBIfam" id="NF003031">
    <property type="entry name" value="PRK03910.1-4"/>
    <property type="match status" value="1"/>
</dbReference>
<evidence type="ECO:0000256" key="3">
    <source>
        <dbReference type="ARBA" id="ARBA00022898"/>
    </source>
</evidence>
<dbReference type="AlphaFoldDB" id="A0A143PK50"/>
<dbReference type="STRING" id="1855912.LuPra_02151"/>
<dbReference type="Gene3D" id="3.40.50.1100">
    <property type="match status" value="2"/>
</dbReference>
<evidence type="ECO:0000313" key="8">
    <source>
        <dbReference type="Proteomes" id="UP000076079"/>
    </source>
</evidence>
<evidence type="ECO:0000256" key="1">
    <source>
        <dbReference type="ARBA" id="ARBA00001933"/>
    </source>
</evidence>
<dbReference type="PANTHER" id="PTHR43780:SF2">
    <property type="entry name" value="1-AMINOCYCLOPROPANE-1-CARBOXYLATE DEAMINASE-RELATED"/>
    <property type="match status" value="1"/>
</dbReference>
<organism evidence="7 8">
    <name type="scientific">Luteitalea pratensis</name>
    <dbReference type="NCBI Taxonomy" id="1855912"/>
    <lineage>
        <taxon>Bacteria</taxon>
        <taxon>Pseudomonadati</taxon>
        <taxon>Acidobacteriota</taxon>
        <taxon>Vicinamibacteria</taxon>
        <taxon>Vicinamibacterales</taxon>
        <taxon>Vicinamibacteraceae</taxon>
        <taxon>Luteitalea</taxon>
    </lineage>
</organism>
<keyword evidence="8" id="KW-1185">Reference proteome</keyword>
<evidence type="ECO:0000256" key="2">
    <source>
        <dbReference type="ARBA" id="ARBA00008639"/>
    </source>
</evidence>
<gene>
    <name evidence="7" type="primary">cuyA_1</name>
    <name evidence="7" type="ORF">LuPra_02151</name>
</gene>
<reference evidence="7 8" key="1">
    <citation type="journal article" date="2016" name="Genome Announc.">
        <title>First Complete Genome Sequence of a Subdivision 6 Acidobacterium Strain.</title>
        <authorList>
            <person name="Huang S."/>
            <person name="Vieira S."/>
            <person name="Bunk B."/>
            <person name="Riedel T."/>
            <person name="Sproer C."/>
            <person name="Overmann J."/>
        </authorList>
    </citation>
    <scope>NUCLEOTIDE SEQUENCE [LARGE SCALE GENOMIC DNA]</scope>
    <source>
        <strain evidence="8">DSM 100886 HEG_-6_39</strain>
    </source>
</reference>
<evidence type="ECO:0000313" key="7">
    <source>
        <dbReference type="EMBL" id="AMY08945.1"/>
    </source>
</evidence>
<dbReference type="EC" id="4.4.1.25" evidence="7"/>
<dbReference type="GO" id="GO:0019148">
    <property type="term" value="F:D-cysteine desulfhydrase activity"/>
    <property type="evidence" value="ECO:0007669"/>
    <property type="project" value="TreeGrafter"/>
</dbReference>
<evidence type="ECO:0000256" key="4">
    <source>
        <dbReference type="PIRSR" id="PIRSR006278-1"/>
    </source>
</evidence>
<dbReference type="PATRIC" id="fig|1813736.3.peg.2258"/>
<evidence type="ECO:0000256" key="5">
    <source>
        <dbReference type="PIRSR" id="PIRSR006278-2"/>
    </source>
</evidence>
<dbReference type="Pfam" id="PF00291">
    <property type="entry name" value="PALP"/>
    <property type="match status" value="1"/>
</dbReference>
<reference evidence="8" key="2">
    <citation type="submission" date="2016-04" db="EMBL/GenBank/DDBJ databases">
        <title>First Complete Genome Sequence of a Subdivision 6 Acidobacterium.</title>
        <authorList>
            <person name="Huang S."/>
            <person name="Vieira S."/>
            <person name="Bunk B."/>
            <person name="Riedel T."/>
            <person name="Sproeer C."/>
            <person name="Overmann J."/>
        </authorList>
    </citation>
    <scope>NUCLEOTIDE SEQUENCE [LARGE SCALE GENOMIC DNA]</scope>
    <source>
        <strain evidence="8">DSM 100886 HEG_-6_39</strain>
    </source>
</reference>
<name>A0A143PK50_LUTPR</name>
<proteinExistence type="inferred from homology"/>
<dbReference type="InterPro" id="IPR027278">
    <property type="entry name" value="ACCD_DCysDesulf"/>
</dbReference>
<dbReference type="Proteomes" id="UP000076079">
    <property type="component" value="Chromosome"/>
</dbReference>
<comment type="similarity">
    <text evidence="2">Belongs to the ACC deaminase/D-cysteine desulfhydrase family.</text>
</comment>
<feature type="modified residue" description="N6-(pyridoxal phosphate)lysine" evidence="5">
    <location>
        <position position="59"/>
    </location>
</feature>
<evidence type="ECO:0000259" key="6">
    <source>
        <dbReference type="Pfam" id="PF00291"/>
    </source>
</evidence>
<feature type="domain" description="Tryptophan synthase beta chain-like PALP" evidence="6">
    <location>
        <begin position="16"/>
        <end position="328"/>
    </location>
</feature>
<keyword evidence="3 5" id="KW-0663">Pyridoxal phosphate</keyword>
<keyword evidence="7" id="KW-0456">Lyase</keyword>
<comment type="cofactor">
    <cofactor evidence="1">
        <name>pyridoxal 5'-phosphate</name>
        <dbReference type="ChEBI" id="CHEBI:597326"/>
    </cofactor>
</comment>
<sequence length="348" mass="37238">MARMDLSRFPRRRYSAGPTPLEPLPRFSAALAAQCPGGRGPEVWVKRDDQLGLFPGGNKTRKLEFLVADALASGADTLITCGAPQSNHCRITLSSAVKEGLHCRFVIEERVPHSFREDASGNHFLFRLMGVESLRVVPAGTDMTAEMQREVDALASEGRRGYAIPGGGSNAIGGLGYVSCVQELMAQTAEMGVRFDQVVVGSGSSGTHGGMLAGVLGFSWDVVLTGIGVSRDPDLQVPLVQQEAQCVHDLLGTGVTVPVEAVRCVGGYWQPKYSVPNARMVEAVQMLARTEGVLLDPVYTGKIMAGLIGLARDGHFRDGERVLFMHTGGLPGMFAYQRELLGEVTVAP</sequence>
<feature type="active site" description="Nucleophile" evidence="4">
    <location>
        <position position="86"/>
    </location>
</feature>
<dbReference type="PIRSF" id="PIRSF006278">
    <property type="entry name" value="ACCD_DCysDesulf"/>
    <property type="match status" value="1"/>
</dbReference>
<dbReference type="PANTHER" id="PTHR43780">
    <property type="entry name" value="1-AMINOCYCLOPROPANE-1-CARBOXYLATE DEAMINASE-RELATED"/>
    <property type="match status" value="1"/>
</dbReference>
<dbReference type="InterPro" id="IPR036052">
    <property type="entry name" value="TrpB-like_PALP_sf"/>
</dbReference>
<dbReference type="KEGG" id="abac:LuPra_02151"/>
<dbReference type="InterPro" id="IPR001926">
    <property type="entry name" value="TrpB-like_PALP"/>
</dbReference>
<protein>
    <submittedName>
        <fullName evidence="7">L-cysteate sulfo-lyase</fullName>
        <ecNumber evidence="7">4.4.1.25</ecNumber>
    </submittedName>
</protein>
<dbReference type="SUPFAM" id="SSF53686">
    <property type="entry name" value="Tryptophan synthase beta subunit-like PLP-dependent enzymes"/>
    <property type="match status" value="1"/>
</dbReference>
<dbReference type="EMBL" id="CP015136">
    <property type="protein sequence ID" value="AMY08945.1"/>
    <property type="molecule type" value="Genomic_DNA"/>
</dbReference>
<accession>A0A143PK50</accession>